<keyword evidence="1" id="KW-1133">Transmembrane helix</keyword>
<name>A0ABU1UZB0_9GAMM</name>
<keyword evidence="3" id="KW-1185">Reference proteome</keyword>
<dbReference type="InterPro" id="IPR052894">
    <property type="entry name" value="AsmA-related"/>
</dbReference>
<sequence length="982" mass="108395">MKASVGALLMQLWQQRAVTLLFRVYAIYLVVCILVVLPLLNWGAGAIYQQQIGRILHYDLIHFNPFTLAITARNIQDNNSDGNPLWSARRIHIDLSLLQTMIHFAPTLDEVELDGLWLHPQKLANHTWNFDDIRQYRAAQAAANPTPAPVTDESELPALIINHTRVTIESLQFTDSTSAEPFHTSLDNIQFELQNFSTLADENQPYQLQAAMGDGGELIWKGNLSIKGARSQGELALNNINLQPVWKYFKSQLNFTLQKAHLNLEGQYQLRWKKDLIWSLEQGQLVMANSKLRSGKASARDVEMSLGELKLSGISAASQTQQLAVADVQVNGLQLSSWSQGGNTGLARAFILKSMAGDAPAVDASNTPWVVMVNKFALNDAAVDWRAGDLDQHLFKARQLNLTAANIDTSGASAMTIQLATSIDESAQLDLAGEFNLASRDGQFATELTALPAAIAQPLLTPYVRVDIVNGQLHTKADVQVRDATPTQIKSSGSITDIKLRPTAAAQELLTWSSLKWSDAQLDLTTQQVEVPLLELSGFDSRFVITKEGKTNLQALFPEPPNTTATPDVAAQNGSIHSSIDSLTRAREPAAPWHFNLHKFVLDKASFRFNDETLTPNFTAAVQNFSGTMTGLSSDTSKPALFKFHGDVDGYAPVNLQGKTQPFLTQPLLDARLDFENLDLGGFSGYSSTYAGWRIERGLLTANLHYRLNKGLIQGDNHIEMDQLQLGERVDDAKAMDVPLRLALALLTDENGLATLDIGVRGNQNDPGFDIGKVIRQAVRNSLVKIVKSPFTLLAKLVGSKEDLGYLPFNSGSSQLLTTATRKLNALQQALKKRPELRIELRGSYDQNTDLRGLRLAQVKQVLLEEHGLENKDIKAQNERWQKAVLAEYRKLGLKSDTGLNPVQVHEQWLQTVVIAPEALIQLAAQRSINAKQFLVQQLKVDNSRVLINSNLDCSQADACGRRIVKLDLSDLNQTLSTATDR</sequence>
<dbReference type="Proteomes" id="UP001253595">
    <property type="component" value="Unassembled WGS sequence"/>
</dbReference>
<keyword evidence="1" id="KW-0812">Transmembrane</keyword>
<keyword evidence="1" id="KW-0472">Membrane</keyword>
<dbReference type="RefSeq" id="WP_310072934.1">
    <property type="nucleotide sequence ID" value="NZ_JAVDVX010000004.1"/>
</dbReference>
<evidence type="ECO:0000256" key="1">
    <source>
        <dbReference type="SAM" id="Phobius"/>
    </source>
</evidence>
<dbReference type="PANTHER" id="PTHR30441:SF8">
    <property type="entry name" value="DUF748 DOMAIN-CONTAINING PROTEIN"/>
    <property type="match status" value="1"/>
</dbReference>
<organism evidence="2 3">
    <name type="scientific">Cellvibrio fibrivorans</name>
    <dbReference type="NCBI Taxonomy" id="126350"/>
    <lineage>
        <taxon>Bacteria</taxon>
        <taxon>Pseudomonadati</taxon>
        <taxon>Pseudomonadota</taxon>
        <taxon>Gammaproteobacteria</taxon>
        <taxon>Cellvibrionales</taxon>
        <taxon>Cellvibrionaceae</taxon>
        <taxon>Cellvibrio</taxon>
    </lineage>
</organism>
<protein>
    <recommendedName>
        <fullName evidence="4">DUF748 domain-containing protein</fullName>
    </recommendedName>
</protein>
<evidence type="ECO:0000313" key="2">
    <source>
        <dbReference type="EMBL" id="MDR7090539.1"/>
    </source>
</evidence>
<reference evidence="2 3" key="1">
    <citation type="submission" date="2023-07" db="EMBL/GenBank/DDBJ databases">
        <title>Sorghum-associated microbial communities from plants grown in Nebraska, USA.</title>
        <authorList>
            <person name="Schachtman D."/>
        </authorList>
    </citation>
    <scope>NUCLEOTIDE SEQUENCE [LARGE SCALE GENOMIC DNA]</scope>
    <source>
        <strain evidence="2 3">BE190</strain>
    </source>
</reference>
<evidence type="ECO:0008006" key="4">
    <source>
        <dbReference type="Google" id="ProtNLM"/>
    </source>
</evidence>
<evidence type="ECO:0000313" key="3">
    <source>
        <dbReference type="Proteomes" id="UP001253595"/>
    </source>
</evidence>
<accession>A0ABU1UZB0</accession>
<proteinExistence type="predicted"/>
<comment type="caution">
    <text evidence="2">The sequence shown here is derived from an EMBL/GenBank/DDBJ whole genome shotgun (WGS) entry which is preliminary data.</text>
</comment>
<gene>
    <name evidence="2" type="ORF">J2X05_002563</name>
</gene>
<dbReference type="Pfam" id="PF05359">
    <property type="entry name" value="DUF748"/>
    <property type="match status" value="1"/>
</dbReference>
<dbReference type="PANTHER" id="PTHR30441">
    <property type="entry name" value="DUF748 DOMAIN-CONTAINING PROTEIN"/>
    <property type="match status" value="1"/>
</dbReference>
<dbReference type="InterPro" id="IPR008023">
    <property type="entry name" value="DUF748"/>
</dbReference>
<dbReference type="EMBL" id="JAVDVX010000004">
    <property type="protein sequence ID" value="MDR7090539.1"/>
    <property type="molecule type" value="Genomic_DNA"/>
</dbReference>
<feature type="transmembrane region" description="Helical" evidence="1">
    <location>
        <begin position="20"/>
        <end position="40"/>
    </location>
</feature>